<accession>A0A0F9SBC6</accession>
<gene>
    <name evidence="1" type="ORF">LCGC14_0474000</name>
</gene>
<protein>
    <submittedName>
        <fullName evidence="1">Uncharacterized protein</fullName>
    </submittedName>
</protein>
<evidence type="ECO:0000313" key="1">
    <source>
        <dbReference type="EMBL" id="KKN66200.1"/>
    </source>
</evidence>
<sequence length="404" mass="47373">MNRKTEYEVFINLYKLALEFSKSNELVLSELSHYLVDNLISKICIFTAQENSLTYQTISRKGNKKTFDFPKLYKEILSPLYPNVPHYDKEIKKLHAQRNLFQHGSESITLGIRPEFAIEYVRLTEIILKEVGIIEKDKIVEPTNFLKTQYSREKPIVEDLDESRAHVNEEVIFDKLSRLEKEFDQNITSQKVKSDLNMRIIAYPLFNTGGLFKIPQIPELKDYLELETKNGPPIDSFPTQIFNNLSVTREGLQYISSSSLVGSILIQREGMVLYDWRYGLKKDQYNETLPVHFMSTYVLGFLHFLSKFFNKLKYLREIRIIFSVLNIPNWKYSTQPRFIRDRPKSNFQHSSFIPLELICTIKELSSREGKQRLLLEIFNEILLGYGDSKGFRLGDNLTTFLEKN</sequence>
<proteinExistence type="predicted"/>
<dbReference type="AlphaFoldDB" id="A0A0F9SBC6"/>
<dbReference type="EMBL" id="LAZR01000508">
    <property type="protein sequence ID" value="KKN66200.1"/>
    <property type="molecule type" value="Genomic_DNA"/>
</dbReference>
<organism evidence="1">
    <name type="scientific">marine sediment metagenome</name>
    <dbReference type="NCBI Taxonomy" id="412755"/>
    <lineage>
        <taxon>unclassified sequences</taxon>
        <taxon>metagenomes</taxon>
        <taxon>ecological metagenomes</taxon>
    </lineage>
</organism>
<name>A0A0F9SBC6_9ZZZZ</name>
<comment type="caution">
    <text evidence="1">The sequence shown here is derived from an EMBL/GenBank/DDBJ whole genome shotgun (WGS) entry which is preliminary data.</text>
</comment>
<reference evidence="1" key="1">
    <citation type="journal article" date="2015" name="Nature">
        <title>Complex archaea that bridge the gap between prokaryotes and eukaryotes.</title>
        <authorList>
            <person name="Spang A."/>
            <person name="Saw J.H."/>
            <person name="Jorgensen S.L."/>
            <person name="Zaremba-Niedzwiedzka K."/>
            <person name="Martijn J."/>
            <person name="Lind A.E."/>
            <person name="van Eijk R."/>
            <person name="Schleper C."/>
            <person name="Guy L."/>
            <person name="Ettema T.J."/>
        </authorList>
    </citation>
    <scope>NUCLEOTIDE SEQUENCE</scope>
</reference>